<evidence type="ECO:0000313" key="4">
    <source>
        <dbReference type="EMBL" id="KAJ2926246.1"/>
    </source>
</evidence>
<keyword evidence="5" id="KW-1185">Reference proteome</keyword>
<sequence>MARIGIRALTLALGSLFALSASAGSTGPNQCISFDASWNLLAFNFDGKDYNAGTQDAFSSASSASATDITTTGRPPFDVPTSSPLCFLSKFTNSIYVLNADKSDISSIYIYDATAKSWSKQKTGGAAPKSFDPSTFGGILDHDTNVFYVLSGGEILSLDMALMKAAVPGELTWNDVQKPELLDIEGSGASYEPVLALAQNHIHFLGVPGMPAGEAKVFVIHYSFLQPEPQSYGSFPTAHGKVASFFKDTGVQTQFAYIQDDASSTYVVDVIANTTRTLPGPTTKDPFAQYAASPDSLVQLASEGGKLSFISYNQGSGQAGSWQTISAVPAAKNTPETSGSSASASAGTNRTSTGSNSTTGTANANTNNNTNTNNNSAAGITAGRNVISAMVLGLVLAAGGVVGVGL</sequence>
<evidence type="ECO:0000256" key="3">
    <source>
        <dbReference type="SAM" id="SignalP"/>
    </source>
</evidence>
<keyword evidence="3" id="KW-0732">Signal</keyword>
<name>A0A9W8IZI4_9AGAR</name>
<keyword evidence="2" id="KW-1133">Transmembrane helix</keyword>
<keyword evidence="2" id="KW-0812">Transmembrane</keyword>
<gene>
    <name evidence="4" type="ORF">H1R20_g10835</name>
</gene>
<feature type="chain" id="PRO_5040801575" evidence="3">
    <location>
        <begin position="24"/>
        <end position="406"/>
    </location>
</feature>
<feature type="compositionally biased region" description="Low complexity" evidence="1">
    <location>
        <begin position="337"/>
        <end position="374"/>
    </location>
</feature>
<evidence type="ECO:0000256" key="2">
    <source>
        <dbReference type="SAM" id="Phobius"/>
    </source>
</evidence>
<accession>A0A9W8IZI4</accession>
<dbReference type="Proteomes" id="UP001140091">
    <property type="component" value="Unassembled WGS sequence"/>
</dbReference>
<dbReference type="OrthoDB" id="3356102at2759"/>
<comment type="caution">
    <text evidence="4">The sequence shown here is derived from an EMBL/GenBank/DDBJ whole genome shotgun (WGS) entry which is preliminary data.</text>
</comment>
<keyword evidence="2" id="KW-0472">Membrane</keyword>
<protein>
    <submittedName>
        <fullName evidence="4">Uncharacterized protein</fullName>
    </submittedName>
</protein>
<feature type="transmembrane region" description="Helical" evidence="2">
    <location>
        <begin position="386"/>
        <end position="405"/>
    </location>
</feature>
<feature type="region of interest" description="Disordered" evidence="1">
    <location>
        <begin position="330"/>
        <end position="374"/>
    </location>
</feature>
<proteinExistence type="predicted"/>
<evidence type="ECO:0000256" key="1">
    <source>
        <dbReference type="SAM" id="MobiDB-lite"/>
    </source>
</evidence>
<dbReference type="EMBL" id="JANBPK010001072">
    <property type="protein sequence ID" value="KAJ2926246.1"/>
    <property type="molecule type" value="Genomic_DNA"/>
</dbReference>
<dbReference type="AlphaFoldDB" id="A0A9W8IZI4"/>
<feature type="signal peptide" evidence="3">
    <location>
        <begin position="1"/>
        <end position="23"/>
    </location>
</feature>
<organism evidence="4 5">
    <name type="scientific">Candolleomyces eurysporus</name>
    <dbReference type="NCBI Taxonomy" id="2828524"/>
    <lineage>
        <taxon>Eukaryota</taxon>
        <taxon>Fungi</taxon>
        <taxon>Dikarya</taxon>
        <taxon>Basidiomycota</taxon>
        <taxon>Agaricomycotina</taxon>
        <taxon>Agaricomycetes</taxon>
        <taxon>Agaricomycetidae</taxon>
        <taxon>Agaricales</taxon>
        <taxon>Agaricineae</taxon>
        <taxon>Psathyrellaceae</taxon>
        <taxon>Candolleomyces</taxon>
    </lineage>
</organism>
<evidence type="ECO:0000313" key="5">
    <source>
        <dbReference type="Proteomes" id="UP001140091"/>
    </source>
</evidence>
<feature type="non-terminal residue" evidence="4">
    <location>
        <position position="406"/>
    </location>
</feature>
<reference evidence="4" key="1">
    <citation type="submission" date="2022-06" db="EMBL/GenBank/DDBJ databases">
        <title>Genome Sequence of Candolleomyces eurysporus.</title>
        <authorList>
            <person name="Buettner E."/>
        </authorList>
    </citation>
    <scope>NUCLEOTIDE SEQUENCE</scope>
    <source>
        <strain evidence="4">VTCC 930004</strain>
    </source>
</reference>